<feature type="compositionally biased region" description="Polar residues" evidence="19">
    <location>
        <begin position="1"/>
        <end position="20"/>
    </location>
</feature>
<accession>A0A9W9JI47</accession>
<dbReference type="SUPFAM" id="SSF69065">
    <property type="entry name" value="RNase III domain-like"/>
    <property type="match status" value="2"/>
</dbReference>
<sequence>MAPNDTITPHSRTKTGSHVTNEIYDGRSQSRLDTLNPDNANEGPSPGSPEESESEEDNQVAQSEAVHRRRVQNAQFEALISERVLRNSSKETKPDESDRPDDELSIALLLAKQECKTGSLDPREYQIELFERAKARNIIAVLDTGSGKTLIAVLLLKHILNSEFIDRANGKAHRVAFFLVDSVTLVFQQAAVLRNNLDQNVAHIYGAMGPDFWDSETWVDLFNRHMVVVCTAEILNHALLNGFVKMSQINLLIFDEAHHTKKDHVYARIIREFYLPTDKSQRPKIFGMTASPIDAKVNIADAAIQLETLLDSEIATTSHLTLLRQVVRRPKEEVWAYAKLDSPYQTELYTEMERRFVNVKALRPILRFALNATSELGRWCADQVWERAIADDVLRKLEGILSKETDPDSQKQSQEETKRDIRQVKEACRIVISHQSQHPSEAGQLSPKVELFVKRLSELFATSESRKCIVFTQRRNTAKTLHRLCEKLDIINLRPGVLVGINHDLTGSTTFRHQFLVLSKFRQGEINCLFATSVAEEGLDIPDCNLVVRFDLYDTLIQYVQSRGRARHANSTYATMIEMGNDDHKRRLQEIQEAESLMKTFCKSLPEDRLLLHGNENDLNILLKKEEKKRIYTVPSTGAKLTYEHAISVLDRYASSLQYEDGISASVNYVLFSQAQSYFCEIILPEKSPIRGLIGGRASRKTLAKQSAAFDTCILLRRNNLLDTNFRSVYQKRLPAMRNAKLAVASKKTNKYIMVCKPSIWHQEEETIPETLYGMLIKLIPSKPLKREHQTLLLLSRKRLPSFPSFPIFLDNDVSTVVQTADIGIPFSVTFQELNQLSNFTLAVFHDVFHKNFDPAPEKFPYWLAPVRAVASKFNSNAAPMSLVDWETVAFVQDHLDWHWSPDMDVDFLLSRFIYDPWDGRKRYFPIAVEPNLRASDPPPDWTPRRRWMQDIVNYSLSLPKNSRPKVLRHCDWNQPVLQVECLWLRRNFLDKVTDPEKLVATKCVVCPQPLAISSIPLATVTTCLAFPAIISRLESYMIVMEGCKSLDLDIKTEYALEAFTKDSDHTEEHRAMQVHVQRGMGKNYERLEFLGDSFLKMGTTISLFAQRPDDGEYDYHVHRMCLICNKNLFSTAIKLRLFMYIRSRGFSRHTWYPPGLKQLNGTSYAKHTASESFHNLGEKTIADVCEALIAGSLLTGGKDNRFDFAVRAVTLLVDSENHTATSWADYAASYIKPAYQIQAPDGAERDLADKIFEKLGYRFNFPRLLRSAFTHPSYPTVYAKVPCYQRLEFLGDALLDMVCIEYLFHRFPDKDPQWLTEHKMAMVSNKFLGALAVRLGLHRHLQYFGGPLQGQITHYAEDIQLAETEVDGAMDYWLATRDSPKCLPDMLEAYLGAIFVDSEFDFTVVEDFFTAHVRPFFEDMSLYDTFANKHPTTYLHSQLTNVYGCTNYCLKTGEIPEIDGDKSKILAAVMVHGESIADAVGTSGRYVKVRASERALVAIQGMLISDFRLKYHCDCGPVEAKDLEEMDIGTAV</sequence>
<dbReference type="RefSeq" id="XP_058305234.1">
    <property type="nucleotide sequence ID" value="XM_058455246.1"/>
</dbReference>
<dbReference type="PROSITE" id="PS00517">
    <property type="entry name" value="RNASE_3_1"/>
    <property type="match status" value="2"/>
</dbReference>
<dbReference type="Gene3D" id="1.10.1520.10">
    <property type="entry name" value="Ribonuclease III domain"/>
    <property type="match status" value="2"/>
</dbReference>
<keyword evidence="11" id="KW-0067">ATP-binding</keyword>
<dbReference type="PANTHER" id="PTHR14950:SF62">
    <property type="entry name" value="DICER-LIKE PROTEIN 1"/>
    <property type="match status" value="1"/>
</dbReference>
<gene>
    <name evidence="25" type="ORF">N7498_008184</name>
</gene>
<dbReference type="GO" id="GO:0003723">
    <property type="term" value="F:RNA binding"/>
    <property type="evidence" value="ECO:0007669"/>
    <property type="project" value="UniProtKB-UniRule"/>
</dbReference>
<evidence type="ECO:0000256" key="13">
    <source>
        <dbReference type="ARBA" id="ARBA00022884"/>
    </source>
</evidence>
<evidence type="ECO:0000256" key="1">
    <source>
        <dbReference type="ARBA" id="ARBA00001936"/>
    </source>
</evidence>
<name>A0A9W9JI47_9EURO</name>
<feature type="domain" description="Helicase C-terminal" evidence="23">
    <location>
        <begin position="455"/>
        <end position="613"/>
    </location>
</feature>
<dbReference type="GO" id="GO:0051607">
    <property type="term" value="P:defense response to virus"/>
    <property type="evidence" value="ECO:0007669"/>
    <property type="project" value="UniProtKB-KW"/>
</dbReference>
<dbReference type="GO" id="GO:0005737">
    <property type="term" value="C:cytoplasm"/>
    <property type="evidence" value="ECO:0007669"/>
    <property type="project" value="TreeGrafter"/>
</dbReference>
<evidence type="ECO:0000256" key="15">
    <source>
        <dbReference type="ARBA" id="ARBA00023211"/>
    </source>
</evidence>
<evidence type="ECO:0000256" key="6">
    <source>
        <dbReference type="ARBA" id="ARBA00022737"/>
    </source>
</evidence>
<dbReference type="FunFam" id="3.40.50.300:FF:001988">
    <property type="entry name" value="Dicer-like protein 1"/>
    <property type="match status" value="1"/>
</dbReference>
<dbReference type="Pfam" id="PF00271">
    <property type="entry name" value="Helicase_C"/>
    <property type="match status" value="1"/>
</dbReference>
<evidence type="ECO:0000256" key="3">
    <source>
        <dbReference type="ARBA" id="ARBA00020797"/>
    </source>
</evidence>
<comment type="similarity">
    <text evidence="17 18">Belongs to the helicase family. Dicer subfamily.</text>
</comment>
<dbReference type="GO" id="GO:0004525">
    <property type="term" value="F:ribonuclease III activity"/>
    <property type="evidence" value="ECO:0007669"/>
    <property type="project" value="InterPro"/>
</dbReference>
<dbReference type="GO" id="GO:0005634">
    <property type="term" value="C:nucleus"/>
    <property type="evidence" value="ECO:0007669"/>
    <property type="project" value="TreeGrafter"/>
</dbReference>
<dbReference type="SMART" id="SM00487">
    <property type="entry name" value="DEXDc"/>
    <property type="match status" value="1"/>
</dbReference>
<dbReference type="FunFam" id="3.40.50.300:FF:001669">
    <property type="entry name" value="Dicer-like protein 1"/>
    <property type="match status" value="1"/>
</dbReference>
<dbReference type="Proteomes" id="UP001150904">
    <property type="component" value="Unassembled WGS sequence"/>
</dbReference>
<evidence type="ECO:0000256" key="7">
    <source>
        <dbReference type="ARBA" id="ARBA00022741"/>
    </source>
</evidence>
<dbReference type="PROSITE" id="PS51327">
    <property type="entry name" value="DICER_DSRBF"/>
    <property type="match status" value="1"/>
</dbReference>
<evidence type="ECO:0000313" key="26">
    <source>
        <dbReference type="Proteomes" id="UP001150904"/>
    </source>
</evidence>
<dbReference type="Pfam" id="PF24995">
    <property type="entry name" value="DSRM_2"/>
    <property type="match status" value="1"/>
</dbReference>
<evidence type="ECO:0000259" key="24">
    <source>
        <dbReference type="PROSITE" id="PS51327"/>
    </source>
</evidence>
<evidence type="ECO:0000259" key="22">
    <source>
        <dbReference type="PROSITE" id="PS51192"/>
    </source>
</evidence>
<keyword evidence="10" id="KW-0862">Zinc</keyword>
<dbReference type="SMART" id="SM00535">
    <property type="entry name" value="RIBOc"/>
    <property type="match status" value="2"/>
</dbReference>
<dbReference type="InterPro" id="IPR014001">
    <property type="entry name" value="Helicase_ATP-bd"/>
</dbReference>
<dbReference type="InterPro" id="IPR006935">
    <property type="entry name" value="Helicase/UvrB_N"/>
</dbReference>
<evidence type="ECO:0000256" key="19">
    <source>
        <dbReference type="SAM" id="MobiDB-lite"/>
    </source>
</evidence>
<dbReference type="FunFam" id="1.10.1520.10:FF:000026">
    <property type="entry name" value="Dicer-like protein 1"/>
    <property type="match status" value="1"/>
</dbReference>
<dbReference type="InterPro" id="IPR027417">
    <property type="entry name" value="P-loop_NTPase"/>
</dbReference>
<evidence type="ECO:0000256" key="9">
    <source>
        <dbReference type="ARBA" id="ARBA00022806"/>
    </source>
</evidence>
<dbReference type="FunFam" id="1.10.1520.10:FF:000015">
    <property type="entry name" value="Dicer-like protein 1"/>
    <property type="match status" value="1"/>
</dbReference>
<evidence type="ECO:0000256" key="11">
    <source>
        <dbReference type="ARBA" id="ARBA00022840"/>
    </source>
</evidence>
<reference evidence="25" key="1">
    <citation type="submission" date="2022-12" db="EMBL/GenBank/DDBJ databases">
        <authorList>
            <person name="Petersen C."/>
        </authorList>
    </citation>
    <scope>NUCLEOTIDE SEQUENCE</scope>
    <source>
        <strain evidence="25">IBT 15544</strain>
    </source>
</reference>
<feature type="domain" description="PAZ" evidence="21">
    <location>
        <begin position="887"/>
        <end position="1015"/>
    </location>
</feature>
<dbReference type="PROSITE" id="PS51192">
    <property type="entry name" value="HELICASE_ATP_BIND_1"/>
    <property type="match status" value="1"/>
</dbReference>
<comment type="cofactor">
    <cofactor evidence="1">
        <name>Mn(2+)</name>
        <dbReference type="ChEBI" id="CHEBI:29035"/>
    </cofactor>
</comment>
<keyword evidence="15" id="KW-0464">Manganese</keyword>
<dbReference type="PROSITE" id="PS50821">
    <property type="entry name" value="PAZ"/>
    <property type="match status" value="1"/>
</dbReference>
<keyword evidence="26" id="KW-1185">Reference proteome</keyword>
<feature type="domain" description="Dicer dsRNA-binding fold" evidence="24">
    <location>
        <begin position="646"/>
        <end position="736"/>
    </location>
</feature>
<dbReference type="InterPro" id="IPR001650">
    <property type="entry name" value="Helicase_C-like"/>
</dbReference>
<organism evidence="25 26">
    <name type="scientific">Penicillium cinerascens</name>
    <dbReference type="NCBI Taxonomy" id="70096"/>
    <lineage>
        <taxon>Eukaryota</taxon>
        <taxon>Fungi</taxon>
        <taxon>Dikarya</taxon>
        <taxon>Ascomycota</taxon>
        <taxon>Pezizomycotina</taxon>
        <taxon>Eurotiomycetes</taxon>
        <taxon>Eurotiomycetidae</taxon>
        <taxon>Eurotiales</taxon>
        <taxon>Aspergillaceae</taxon>
        <taxon>Penicillium</taxon>
    </lineage>
</organism>
<dbReference type="GO" id="GO:0050688">
    <property type="term" value="P:regulation of defense response to virus"/>
    <property type="evidence" value="ECO:0007669"/>
    <property type="project" value="UniProtKB-KW"/>
</dbReference>
<dbReference type="InterPro" id="IPR038248">
    <property type="entry name" value="Dicer_dimer_sf"/>
</dbReference>
<dbReference type="PROSITE" id="PS50142">
    <property type="entry name" value="RNASE_3_2"/>
    <property type="match status" value="2"/>
</dbReference>
<dbReference type="InterPro" id="IPR003100">
    <property type="entry name" value="PAZ_dom"/>
</dbReference>
<evidence type="ECO:0000256" key="5">
    <source>
        <dbReference type="ARBA" id="ARBA00022723"/>
    </source>
</evidence>
<evidence type="ECO:0000259" key="20">
    <source>
        <dbReference type="PROSITE" id="PS50142"/>
    </source>
</evidence>
<keyword evidence="14" id="KW-0051">Antiviral defense</keyword>
<evidence type="ECO:0000256" key="17">
    <source>
        <dbReference type="ARBA" id="ARBA00035116"/>
    </source>
</evidence>
<dbReference type="Pfam" id="PF00636">
    <property type="entry name" value="Ribonuclease_3"/>
    <property type="match status" value="2"/>
</dbReference>
<feature type="domain" description="RNase III" evidence="20">
    <location>
        <begin position="1249"/>
        <end position="1400"/>
    </location>
</feature>
<comment type="function">
    <text evidence="16">Dicer-like endonuclease involved in cleaving double-stranded RNA in the RNA interference (RNAi) pathway. Produces 21 to 25 bp dsRNAs (siRNAs) which target the selective destruction of homologous RNAs leading to sequence-specific suppression of gene expression, called post-transcriptional gene silencing (PTGS). Part of a broad host defense response against viral infection and transposons.</text>
</comment>
<evidence type="ECO:0000313" key="25">
    <source>
        <dbReference type="EMBL" id="KAJ5194746.1"/>
    </source>
</evidence>
<keyword evidence="5" id="KW-0479">Metal-binding</keyword>
<dbReference type="InterPro" id="IPR000999">
    <property type="entry name" value="RNase_III_dom"/>
</dbReference>
<comment type="cofactor">
    <cofactor evidence="2">
        <name>Mg(2+)</name>
        <dbReference type="ChEBI" id="CHEBI:18420"/>
    </cofactor>
</comment>
<dbReference type="Pfam" id="PF03368">
    <property type="entry name" value="Dicer_dimer"/>
    <property type="match status" value="1"/>
</dbReference>
<dbReference type="Gene3D" id="3.30.160.380">
    <property type="entry name" value="Dicer dimerisation domain"/>
    <property type="match status" value="1"/>
</dbReference>
<dbReference type="OrthoDB" id="416741at2759"/>
<feature type="region of interest" description="Disordered" evidence="19">
    <location>
        <begin position="1"/>
        <end position="68"/>
    </location>
</feature>
<dbReference type="PANTHER" id="PTHR14950">
    <property type="entry name" value="DICER-RELATED"/>
    <property type="match status" value="1"/>
</dbReference>
<evidence type="ECO:0000256" key="8">
    <source>
        <dbReference type="ARBA" id="ARBA00022801"/>
    </source>
</evidence>
<keyword evidence="13 18" id="KW-0694">RNA-binding</keyword>
<dbReference type="Gene3D" id="3.40.50.300">
    <property type="entry name" value="P-loop containing nucleotide triphosphate hydrolases"/>
    <property type="match status" value="2"/>
</dbReference>
<dbReference type="GO" id="GO:0030422">
    <property type="term" value="P:siRNA processing"/>
    <property type="evidence" value="ECO:0007669"/>
    <property type="project" value="TreeGrafter"/>
</dbReference>
<evidence type="ECO:0000256" key="14">
    <source>
        <dbReference type="ARBA" id="ARBA00023118"/>
    </source>
</evidence>
<evidence type="ECO:0000256" key="16">
    <source>
        <dbReference type="ARBA" id="ARBA00025403"/>
    </source>
</evidence>
<dbReference type="GO" id="GO:0005524">
    <property type="term" value="F:ATP binding"/>
    <property type="evidence" value="ECO:0007669"/>
    <property type="project" value="UniProtKB-KW"/>
</dbReference>
<dbReference type="GO" id="GO:0004386">
    <property type="term" value="F:helicase activity"/>
    <property type="evidence" value="ECO:0007669"/>
    <property type="project" value="UniProtKB-KW"/>
</dbReference>
<keyword evidence="12" id="KW-0460">Magnesium</keyword>
<feature type="domain" description="Helicase ATP-binding" evidence="22">
    <location>
        <begin position="129"/>
        <end position="310"/>
    </location>
</feature>
<dbReference type="InterPro" id="IPR036389">
    <property type="entry name" value="RNase_III_sf"/>
</dbReference>
<dbReference type="InterPro" id="IPR056755">
    <property type="entry name" value="DSRM_2"/>
</dbReference>
<evidence type="ECO:0000259" key="21">
    <source>
        <dbReference type="PROSITE" id="PS50821"/>
    </source>
</evidence>
<keyword evidence="7" id="KW-0547">Nucleotide-binding</keyword>
<evidence type="ECO:0000256" key="12">
    <source>
        <dbReference type="ARBA" id="ARBA00022842"/>
    </source>
</evidence>
<dbReference type="GeneID" id="83182547"/>
<dbReference type="PROSITE" id="PS51194">
    <property type="entry name" value="HELICASE_CTER"/>
    <property type="match status" value="1"/>
</dbReference>
<dbReference type="InterPro" id="IPR005034">
    <property type="entry name" value="Dicer_dimerisation"/>
</dbReference>
<keyword evidence="9" id="KW-0347">Helicase</keyword>
<dbReference type="SUPFAM" id="SSF52540">
    <property type="entry name" value="P-loop containing nucleoside triphosphate hydrolases"/>
    <property type="match status" value="1"/>
</dbReference>
<dbReference type="Pfam" id="PF04851">
    <property type="entry name" value="ResIII"/>
    <property type="match status" value="1"/>
</dbReference>
<evidence type="ECO:0000256" key="4">
    <source>
        <dbReference type="ARBA" id="ARBA00022721"/>
    </source>
</evidence>
<keyword evidence="6" id="KW-0677">Repeat</keyword>
<protein>
    <recommendedName>
        <fullName evidence="3">Dicer-like protein 1</fullName>
    </recommendedName>
</protein>
<dbReference type="EMBL" id="JAPQKR010000015">
    <property type="protein sequence ID" value="KAJ5194746.1"/>
    <property type="molecule type" value="Genomic_DNA"/>
</dbReference>
<evidence type="ECO:0000256" key="10">
    <source>
        <dbReference type="ARBA" id="ARBA00022833"/>
    </source>
</evidence>
<keyword evidence="4" id="KW-0930">Antiviral protein</keyword>
<comment type="caution">
    <text evidence="25">The sequence shown here is derived from an EMBL/GenBank/DDBJ whole genome shotgun (WGS) entry which is preliminary data.</text>
</comment>
<dbReference type="GO" id="GO:0046872">
    <property type="term" value="F:metal ion binding"/>
    <property type="evidence" value="ECO:0007669"/>
    <property type="project" value="UniProtKB-KW"/>
</dbReference>
<feature type="domain" description="RNase III" evidence="20">
    <location>
        <begin position="1031"/>
        <end position="1198"/>
    </location>
</feature>
<dbReference type="CDD" id="cd18802">
    <property type="entry name" value="SF2_C_dicer"/>
    <property type="match status" value="1"/>
</dbReference>
<proteinExistence type="inferred from homology"/>
<dbReference type="CDD" id="cd18034">
    <property type="entry name" value="DEXHc_dicer"/>
    <property type="match status" value="1"/>
</dbReference>
<dbReference type="CDD" id="cd00593">
    <property type="entry name" value="RIBOc"/>
    <property type="match status" value="2"/>
</dbReference>
<evidence type="ECO:0000256" key="18">
    <source>
        <dbReference type="PROSITE-ProRule" id="PRU00657"/>
    </source>
</evidence>
<dbReference type="SMART" id="SM00490">
    <property type="entry name" value="HELICc"/>
    <property type="match status" value="1"/>
</dbReference>
<reference evidence="25" key="2">
    <citation type="journal article" date="2023" name="IMA Fungus">
        <title>Comparative genomic study of the Penicillium genus elucidates a diverse pangenome and 15 lateral gene transfer events.</title>
        <authorList>
            <person name="Petersen C."/>
            <person name="Sorensen T."/>
            <person name="Nielsen M.R."/>
            <person name="Sondergaard T.E."/>
            <person name="Sorensen J.L."/>
            <person name="Fitzpatrick D.A."/>
            <person name="Frisvad J.C."/>
            <person name="Nielsen K.L."/>
        </authorList>
    </citation>
    <scope>NUCLEOTIDE SEQUENCE</scope>
    <source>
        <strain evidence="25">IBT 15544</strain>
    </source>
</reference>
<evidence type="ECO:0000259" key="23">
    <source>
        <dbReference type="PROSITE" id="PS51194"/>
    </source>
</evidence>
<evidence type="ECO:0000256" key="2">
    <source>
        <dbReference type="ARBA" id="ARBA00001946"/>
    </source>
</evidence>
<dbReference type="GO" id="GO:0003677">
    <property type="term" value="F:DNA binding"/>
    <property type="evidence" value="ECO:0007669"/>
    <property type="project" value="InterPro"/>
</dbReference>
<keyword evidence="8" id="KW-0378">Hydrolase</keyword>